<accession>A0A9D1IFL7</accession>
<dbReference type="Pfam" id="PF04205">
    <property type="entry name" value="FMN_bind"/>
    <property type="match status" value="1"/>
</dbReference>
<feature type="domain" description="FMN-binding" evidence="7">
    <location>
        <begin position="96"/>
        <end position="182"/>
    </location>
</feature>
<gene>
    <name evidence="6" type="primary">rnfG</name>
    <name evidence="8" type="ORF">IAC53_04590</name>
</gene>
<dbReference type="SMART" id="SM00900">
    <property type="entry name" value="FMN_bind"/>
    <property type="match status" value="1"/>
</dbReference>
<comment type="caution">
    <text evidence="8">The sequence shown here is derived from an EMBL/GenBank/DDBJ whole genome shotgun (WGS) entry which is preliminary data.</text>
</comment>
<dbReference type="Proteomes" id="UP000824071">
    <property type="component" value="Unassembled WGS sequence"/>
</dbReference>
<dbReference type="NCBIfam" id="TIGR01947">
    <property type="entry name" value="rnfG"/>
    <property type="match status" value="1"/>
</dbReference>
<evidence type="ECO:0000256" key="3">
    <source>
        <dbReference type="ARBA" id="ARBA00022630"/>
    </source>
</evidence>
<keyword evidence="1 6" id="KW-0813">Transport</keyword>
<keyword evidence="6" id="KW-0812">Transmembrane</keyword>
<sequence length="192" mass="19071">MKQSKAKEIVVPALSLFLICVVVTALLGLTNAVTAPQIEALALETQEAAKAQVLPGAASFGEAKTVSVNGTAYTYYEGLDAAGAALGYVVETAAKGYGGDISLMVGVDAAGAVQGVSILSISETAGLGMNAENPDFLAQFVGKSGQIGVLKNGSSETEIQALTGATITSEAMADGVNQALAVCAQLGGDGNG</sequence>
<dbReference type="AlphaFoldDB" id="A0A9D1IFL7"/>
<evidence type="ECO:0000256" key="6">
    <source>
        <dbReference type="HAMAP-Rule" id="MF_00479"/>
    </source>
</evidence>
<keyword evidence="2 6" id="KW-0597">Phosphoprotein</keyword>
<evidence type="ECO:0000259" key="7">
    <source>
        <dbReference type="SMART" id="SM00900"/>
    </source>
</evidence>
<dbReference type="HAMAP" id="MF_00479">
    <property type="entry name" value="RsxG_RnfG"/>
    <property type="match status" value="1"/>
</dbReference>
<evidence type="ECO:0000256" key="4">
    <source>
        <dbReference type="ARBA" id="ARBA00022643"/>
    </source>
</evidence>
<dbReference type="PANTHER" id="PTHR36118:SF1">
    <property type="entry name" value="ION-TRANSLOCATING OXIDOREDUCTASE COMPLEX SUBUNIT G"/>
    <property type="match status" value="1"/>
</dbReference>
<reference evidence="8" key="2">
    <citation type="journal article" date="2021" name="PeerJ">
        <title>Extensive microbial diversity within the chicken gut microbiome revealed by metagenomics and culture.</title>
        <authorList>
            <person name="Gilroy R."/>
            <person name="Ravi A."/>
            <person name="Getino M."/>
            <person name="Pursley I."/>
            <person name="Horton D.L."/>
            <person name="Alikhan N.F."/>
            <person name="Baker D."/>
            <person name="Gharbi K."/>
            <person name="Hall N."/>
            <person name="Watson M."/>
            <person name="Adriaenssens E.M."/>
            <person name="Foster-Nyarko E."/>
            <person name="Jarju S."/>
            <person name="Secka A."/>
            <person name="Antonio M."/>
            <person name="Oren A."/>
            <person name="Chaudhuri R.R."/>
            <person name="La Ragione R."/>
            <person name="Hildebrand F."/>
            <person name="Pallen M.J."/>
        </authorList>
    </citation>
    <scope>NUCLEOTIDE SEQUENCE</scope>
    <source>
        <strain evidence="8">ChiGjej1B1-19959</strain>
    </source>
</reference>
<evidence type="ECO:0000313" key="9">
    <source>
        <dbReference type="Proteomes" id="UP000824071"/>
    </source>
</evidence>
<keyword evidence="4 6" id="KW-0288">FMN</keyword>
<keyword evidence="3 6" id="KW-0285">Flavoprotein</keyword>
<evidence type="ECO:0000256" key="2">
    <source>
        <dbReference type="ARBA" id="ARBA00022553"/>
    </source>
</evidence>
<evidence type="ECO:0000313" key="8">
    <source>
        <dbReference type="EMBL" id="HIU35871.1"/>
    </source>
</evidence>
<protein>
    <recommendedName>
        <fullName evidence="6">Ion-translocating oxidoreductase complex subunit G</fullName>
        <ecNumber evidence="6">7.-.-.-</ecNumber>
    </recommendedName>
    <alternativeName>
        <fullName evidence="6">Rnf electron transport complex subunit G</fullName>
    </alternativeName>
</protein>
<dbReference type="PANTHER" id="PTHR36118">
    <property type="entry name" value="ION-TRANSLOCATING OXIDOREDUCTASE COMPLEX SUBUNIT G"/>
    <property type="match status" value="1"/>
</dbReference>
<keyword evidence="6" id="KW-0472">Membrane</keyword>
<dbReference type="GO" id="GO:0005886">
    <property type="term" value="C:plasma membrane"/>
    <property type="evidence" value="ECO:0007669"/>
    <property type="project" value="UniProtKB-SubCell"/>
</dbReference>
<dbReference type="InterPro" id="IPR010209">
    <property type="entry name" value="Ion_transpt_RnfG/RsxG"/>
</dbReference>
<dbReference type="GO" id="GO:0010181">
    <property type="term" value="F:FMN binding"/>
    <property type="evidence" value="ECO:0007669"/>
    <property type="project" value="InterPro"/>
</dbReference>
<dbReference type="GO" id="GO:0022900">
    <property type="term" value="P:electron transport chain"/>
    <property type="evidence" value="ECO:0007669"/>
    <property type="project" value="UniProtKB-UniRule"/>
</dbReference>
<dbReference type="PIRSF" id="PIRSF006091">
    <property type="entry name" value="E_trnsport_RnfG"/>
    <property type="match status" value="1"/>
</dbReference>
<evidence type="ECO:0000256" key="1">
    <source>
        <dbReference type="ARBA" id="ARBA00022448"/>
    </source>
</evidence>
<dbReference type="InterPro" id="IPR007329">
    <property type="entry name" value="FMN-bd"/>
</dbReference>
<organism evidence="8 9">
    <name type="scientific">Candidatus Fimenecus excrementigallinarum</name>
    <dbReference type="NCBI Taxonomy" id="2840816"/>
    <lineage>
        <taxon>Bacteria</taxon>
        <taxon>Bacillati</taxon>
        <taxon>Bacillota</taxon>
        <taxon>Clostridia</taxon>
        <taxon>Candidatus Fimenecus</taxon>
    </lineage>
</organism>
<proteinExistence type="inferred from homology"/>
<dbReference type="EC" id="7.-.-.-" evidence="6"/>
<dbReference type="EMBL" id="DVMW01000029">
    <property type="protein sequence ID" value="HIU35871.1"/>
    <property type="molecule type" value="Genomic_DNA"/>
</dbReference>
<keyword evidence="5 6" id="KW-0249">Electron transport</keyword>
<evidence type="ECO:0000256" key="5">
    <source>
        <dbReference type="ARBA" id="ARBA00022982"/>
    </source>
</evidence>
<comment type="subcellular location">
    <subcellularLocation>
        <location evidence="6">Cell membrane</location>
        <topology evidence="6">Single-pass membrane protein</topology>
    </subcellularLocation>
</comment>
<reference evidence="8" key="1">
    <citation type="submission" date="2020-10" db="EMBL/GenBank/DDBJ databases">
        <authorList>
            <person name="Gilroy R."/>
        </authorList>
    </citation>
    <scope>NUCLEOTIDE SEQUENCE</scope>
    <source>
        <strain evidence="8">ChiGjej1B1-19959</strain>
    </source>
</reference>
<comment type="function">
    <text evidence="6">Part of a membrane-bound complex that couples electron transfer with translocation of ions across the membrane.</text>
</comment>
<name>A0A9D1IFL7_9FIRM</name>
<keyword evidence="6" id="KW-1278">Translocase</keyword>
<keyword evidence="6" id="KW-1003">Cell membrane</keyword>
<keyword evidence="6" id="KW-1133">Transmembrane helix</keyword>
<comment type="cofactor">
    <cofactor evidence="6">
        <name>FMN</name>
        <dbReference type="ChEBI" id="CHEBI:58210"/>
    </cofactor>
</comment>
<comment type="similarity">
    <text evidence="6">Belongs to the RnfG family.</text>
</comment>
<comment type="subunit">
    <text evidence="6">The complex is composed of six subunits: RnfA, RnfB, RnfC, RnfD, RnfE and RnfG.</text>
</comment>
<dbReference type="GO" id="GO:0009055">
    <property type="term" value="F:electron transfer activity"/>
    <property type="evidence" value="ECO:0007669"/>
    <property type="project" value="InterPro"/>
</dbReference>
<feature type="modified residue" description="FMN phosphoryl threonine" evidence="6">
    <location>
        <position position="166"/>
    </location>
</feature>